<dbReference type="STRING" id="661478.OP10G_0817"/>
<organism evidence="2 3">
    <name type="scientific">Fimbriimonas ginsengisoli Gsoil 348</name>
    <dbReference type="NCBI Taxonomy" id="661478"/>
    <lineage>
        <taxon>Bacteria</taxon>
        <taxon>Bacillati</taxon>
        <taxon>Armatimonadota</taxon>
        <taxon>Fimbriimonadia</taxon>
        <taxon>Fimbriimonadales</taxon>
        <taxon>Fimbriimonadaceae</taxon>
        <taxon>Fimbriimonas</taxon>
    </lineage>
</organism>
<proteinExistence type="predicted"/>
<evidence type="ECO:0000256" key="1">
    <source>
        <dbReference type="SAM" id="SignalP"/>
    </source>
</evidence>
<dbReference type="HOGENOM" id="CLU_041661_1_1_0"/>
<sequence>MVIAIIAILAAILFPVFAQAKEAAKKTTCASNLRQLGNAEALYLADHDDAYQPAYVSEGTYGSPVRNQLQRYAGSDEIFYCPGRADAGCMNLDGGQGRCYGYGYNWGFYNPWDDGIGLLKPVMPAPGIHDFILPGKPGSELTAPSTTFLYGDTWSTEEYRLAVFEQWNGAGSARHSGRLNYVYADGHCKSLAQRHGVTRPDQYVVGNKARTHEIGEGDTLSPTDLTSYCSAPESSDCTQIVAWFLANTTFDNEK</sequence>
<feature type="signal peptide" evidence="1">
    <location>
        <begin position="1"/>
        <end position="20"/>
    </location>
</feature>
<protein>
    <submittedName>
        <fullName evidence="2">Uncharacterized protein</fullName>
    </submittedName>
</protein>
<name>A0A068NN68_FIMGI</name>
<dbReference type="KEGG" id="fgi:OP10G_0817"/>
<dbReference type="InterPro" id="IPR027558">
    <property type="entry name" value="Pre_pil_HX9DG_C"/>
</dbReference>
<evidence type="ECO:0000313" key="3">
    <source>
        <dbReference type="Proteomes" id="UP000027982"/>
    </source>
</evidence>
<gene>
    <name evidence="2" type="ORF">OP10G_0817</name>
</gene>
<dbReference type="InterPro" id="IPR045584">
    <property type="entry name" value="Pilin-like"/>
</dbReference>
<dbReference type="NCBIfam" id="TIGR04294">
    <property type="entry name" value="pre_pil_HX9DG"/>
    <property type="match status" value="1"/>
</dbReference>
<dbReference type="AlphaFoldDB" id="A0A068NN68"/>
<dbReference type="EMBL" id="CP007139">
    <property type="protein sequence ID" value="AIE84185.1"/>
    <property type="molecule type" value="Genomic_DNA"/>
</dbReference>
<reference evidence="2 3" key="1">
    <citation type="journal article" date="2014" name="PLoS ONE">
        <title>The first complete genome sequence of the class fimbriimonadia in the phylum armatimonadetes.</title>
        <authorList>
            <person name="Hu Z.Y."/>
            <person name="Wang Y.Z."/>
            <person name="Im W.T."/>
            <person name="Wang S.Y."/>
            <person name="Zhao G.P."/>
            <person name="Zheng H.J."/>
            <person name="Quan Z.X."/>
        </authorList>
    </citation>
    <scope>NUCLEOTIDE SEQUENCE [LARGE SCALE GENOMIC DNA]</scope>
    <source>
        <strain evidence="2">Gsoil 348</strain>
    </source>
</reference>
<dbReference type="SUPFAM" id="SSF54523">
    <property type="entry name" value="Pili subunits"/>
    <property type="match status" value="1"/>
</dbReference>
<dbReference type="Proteomes" id="UP000027982">
    <property type="component" value="Chromosome"/>
</dbReference>
<keyword evidence="1" id="KW-0732">Signal</keyword>
<dbReference type="Gene3D" id="3.30.700.10">
    <property type="entry name" value="Glycoprotein, Type 4 Pilin"/>
    <property type="match status" value="1"/>
</dbReference>
<keyword evidence="3" id="KW-1185">Reference proteome</keyword>
<feature type="chain" id="PRO_5001654117" evidence="1">
    <location>
        <begin position="21"/>
        <end position="254"/>
    </location>
</feature>
<dbReference type="eggNOG" id="COG2165">
    <property type="taxonomic scope" value="Bacteria"/>
</dbReference>
<evidence type="ECO:0000313" key="2">
    <source>
        <dbReference type="EMBL" id="AIE84185.1"/>
    </source>
</evidence>
<accession>A0A068NN68</accession>